<gene>
    <name evidence="1" type="ORF">NQ318_013092</name>
</gene>
<accession>A0AAV8Y1V3</accession>
<dbReference type="AlphaFoldDB" id="A0AAV8Y1V3"/>
<proteinExistence type="predicted"/>
<keyword evidence="2" id="KW-1185">Reference proteome</keyword>
<dbReference type="EMBL" id="JAPWTK010000233">
    <property type="protein sequence ID" value="KAJ8944944.1"/>
    <property type="molecule type" value="Genomic_DNA"/>
</dbReference>
<sequence>MADIAYNLMKYEFFSSINEKMMLMPVRCKLPRGTLLTSYTADFLDEWTRRMGKVSFRAYPPHCSGNGSIFMYYSCRFCAFALLGWVVRANFIFVRLYGPLRGLRVILTWDSVHPLTHQVKIYEESENLHSASDSFSLCLLQKAYVTVTFDQPQFLDSLSYDVTGNMICQRDGKDISVVFPLVQISSADATNSSLNNFPLFENVVRDVLTIMSSSVRTDLVTILPSDWGNSVNTTFEILCSLQKIDVPSRCRHFFVAHRLSPSVDGTLLEVHDANKAHPNVFSMVVYASPVSARPGPTIFVTSPSASEYTGGSDNPEGFKYENYILQQSSYLSMFEERENLEKFNECVDKEIKLVKKFLQENRRVGDLNSTDVVKFRLDLADLEKSTDMYYLRLCKMNDD</sequence>
<dbReference type="Proteomes" id="UP001162162">
    <property type="component" value="Unassembled WGS sequence"/>
</dbReference>
<name>A0AAV8Y1V3_9CUCU</name>
<protein>
    <submittedName>
        <fullName evidence="1">Uncharacterized protein</fullName>
    </submittedName>
</protein>
<evidence type="ECO:0000313" key="2">
    <source>
        <dbReference type="Proteomes" id="UP001162162"/>
    </source>
</evidence>
<reference evidence="1" key="1">
    <citation type="journal article" date="2023" name="Insect Mol. Biol.">
        <title>Genome sequencing provides insights into the evolution of gene families encoding plant cell wall-degrading enzymes in longhorned beetles.</title>
        <authorList>
            <person name="Shin N.R."/>
            <person name="Okamura Y."/>
            <person name="Kirsch R."/>
            <person name="Pauchet Y."/>
        </authorList>
    </citation>
    <scope>NUCLEOTIDE SEQUENCE</scope>
    <source>
        <strain evidence="1">AMC_N1</strain>
    </source>
</reference>
<evidence type="ECO:0000313" key="1">
    <source>
        <dbReference type="EMBL" id="KAJ8944944.1"/>
    </source>
</evidence>
<organism evidence="1 2">
    <name type="scientific">Aromia moschata</name>
    <dbReference type="NCBI Taxonomy" id="1265417"/>
    <lineage>
        <taxon>Eukaryota</taxon>
        <taxon>Metazoa</taxon>
        <taxon>Ecdysozoa</taxon>
        <taxon>Arthropoda</taxon>
        <taxon>Hexapoda</taxon>
        <taxon>Insecta</taxon>
        <taxon>Pterygota</taxon>
        <taxon>Neoptera</taxon>
        <taxon>Endopterygota</taxon>
        <taxon>Coleoptera</taxon>
        <taxon>Polyphaga</taxon>
        <taxon>Cucujiformia</taxon>
        <taxon>Chrysomeloidea</taxon>
        <taxon>Cerambycidae</taxon>
        <taxon>Cerambycinae</taxon>
        <taxon>Callichromatini</taxon>
        <taxon>Aromia</taxon>
    </lineage>
</organism>
<comment type="caution">
    <text evidence="1">The sequence shown here is derived from an EMBL/GenBank/DDBJ whole genome shotgun (WGS) entry which is preliminary data.</text>
</comment>